<dbReference type="GO" id="GO:0003677">
    <property type="term" value="F:DNA binding"/>
    <property type="evidence" value="ECO:0007669"/>
    <property type="project" value="InterPro"/>
</dbReference>
<dbReference type="AlphaFoldDB" id="A0A6L9UCE7"/>
<dbReference type="RefSeq" id="WP_163992071.1">
    <property type="nucleotide sequence ID" value="NZ_WUEY01000020.1"/>
</dbReference>
<dbReference type="PROSITE" id="PS50943">
    <property type="entry name" value="HTH_CROC1"/>
    <property type="match status" value="1"/>
</dbReference>
<dbReference type="NCBIfam" id="TIGR02612">
    <property type="entry name" value="mob_myst_A"/>
    <property type="match status" value="1"/>
</dbReference>
<accession>A0A6L9UCE7</accession>
<evidence type="ECO:0000313" key="3">
    <source>
        <dbReference type="Proteomes" id="UP000483035"/>
    </source>
</evidence>
<evidence type="ECO:0000313" key="2">
    <source>
        <dbReference type="EMBL" id="NEI73593.1"/>
    </source>
</evidence>
<protein>
    <submittedName>
        <fullName evidence="2">Mobile mystery protein A</fullName>
    </submittedName>
</protein>
<evidence type="ECO:0000259" key="1">
    <source>
        <dbReference type="PROSITE" id="PS50943"/>
    </source>
</evidence>
<dbReference type="SUPFAM" id="SSF47413">
    <property type="entry name" value="lambda repressor-like DNA-binding domains"/>
    <property type="match status" value="1"/>
</dbReference>
<gene>
    <name evidence="2" type="ORF">GR212_28990</name>
</gene>
<feature type="domain" description="HTH cro/C1-type" evidence="1">
    <location>
        <begin position="37"/>
        <end position="93"/>
    </location>
</feature>
<organism evidence="2 3">
    <name type="scientific">Rhizobium lusitanum</name>
    <dbReference type="NCBI Taxonomy" id="293958"/>
    <lineage>
        <taxon>Bacteria</taxon>
        <taxon>Pseudomonadati</taxon>
        <taxon>Pseudomonadota</taxon>
        <taxon>Alphaproteobacteria</taxon>
        <taxon>Hyphomicrobiales</taxon>
        <taxon>Rhizobiaceae</taxon>
        <taxon>Rhizobium/Agrobacterium group</taxon>
        <taxon>Rhizobium</taxon>
    </lineage>
</organism>
<dbReference type="SMART" id="SM00530">
    <property type="entry name" value="HTH_XRE"/>
    <property type="match status" value="1"/>
</dbReference>
<name>A0A6L9UCE7_9HYPH</name>
<proteinExistence type="predicted"/>
<comment type="caution">
    <text evidence="2">The sequence shown here is derived from an EMBL/GenBank/DDBJ whole genome shotgun (WGS) entry which is preliminary data.</text>
</comment>
<dbReference type="InterPro" id="IPR013435">
    <property type="entry name" value="Mobile_mystery_prot_A"/>
</dbReference>
<dbReference type="InterPro" id="IPR010982">
    <property type="entry name" value="Lambda_DNA-bd_dom_sf"/>
</dbReference>
<dbReference type="CDD" id="cd00093">
    <property type="entry name" value="HTH_XRE"/>
    <property type="match status" value="1"/>
</dbReference>
<reference evidence="2 3" key="1">
    <citation type="submission" date="2019-12" db="EMBL/GenBank/DDBJ databases">
        <title>Rhizobium genotypes associated with high levels of biological nitrogen fixation by grain legumes in a temperate-maritime cropping system.</title>
        <authorList>
            <person name="Maluk M."/>
            <person name="Francesc Ferrando Molina F."/>
            <person name="Lopez Del Egido L."/>
            <person name="Lafos M."/>
            <person name="Langarica-Fuentes A."/>
            <person name="Gebre Yohannes G."/>
            <person name="Young M.W."/>
            <person name="Martin P."/>
            <person name="Gantlett R."/>
            <person name="Kenicer G."/>
            <person name="Hawes C."/>
            <person name="Begg G.S."/>
            <person name="Quilliam R.S."/>
            <person name="Squire G.R."/>
            <person name="Poole P.S."/>
            <person name="Young P.W."/>
            <person name="Iannetta P.M."/>
            <person name="James E.K."/>
        </authorList>
    </citation>
    <scope>NUCLEOTIDE SEQUENCE [LARGE SCALE GENOMIC DNA]</scope>
    <source>
        <strain evidence="2 3">JHI1118</strain>
    </source>
</reference>
<dbReference type="Gene3D" id="1.10.260.40">
    <property type="entry name" value="lambda repressor-like DNA-binding domains"/>
    <property type="match status" value="1"/>
</dbReference>
<dbReference type="EMBL" id="WUEY01000020">
    <property type="protein sequence ID" value="NEI73593.1"/>
    <property type="molecule type" value="Genomic_DNA"/>
</dbReference>
<sequence>MNSKKRNLNALARWALDQQLKPLRTMEPLIRPERGWIRAIRESIGMTTGQFSKRLGVAQPRIAALERAEANEVVTLKSLRQAAEALDCVLIYAVVPKAGLEDVVKARARYVAEQQLKRTDQTMRLENQAVSRARLERARDDLAEEILRDYKRLWADT</sequence>
<dbReference type="InterPro" id="IPR001387">
    <property type="entry name" value="Cro/C1-type_HTH"/>
</dbReference>
<dbReference type="Proteomes" id="UP000483035">
    <property type="component" value="Unassembled WGS sequence"/>
</dbReference>